<evidence type="ECO:0000259" key="8">
    <source>
        <dbReference type="PROSITE" id="PS50893"/>
    </source>
</evidence>
<dbReference type="InterPro" id="IPR039421">
    <property type="entry name" value="Type_1_exporter"/>
</dbReference>
<dbReference type="InterPro" id="IPR036640">
    <property type="entry name" value="ABC1_TM_sf"/>
</dbReference>
<dbReference type="SUPFAM" id="SSF90123">
    <property type="entry name" value="ABC transporter transmembrane region"/>
    <property type="match status" value="1"/>
</dbReference>
<dbReference type="PROSITE" id="PS50893">
    <property type="entry name" value="ABC_TRANSPORTER_2"/>
    <property type="match status" value="1"/>
</dbReference>
<dbReference type="PANTHER" id="PTHR43394">
    <property type="entry name" value="ATP-DEPENDENT PERMEASE MDL1, MITOCHONDRIAL"/>
    <property type="match status" value="1"/>
</dbReference>
<keyword evidence="6 7" id="KW-0472">Membrane</keyword>
<evidence type="ECO:0000313" key="11">
    <source>
        <dbReference type="Proteomes" id="UP000586918"/>
    </source>
</evidence>
<feature type="transmembrane region" description="Helical" evidence="7">
    <location>
        <begin position="258"/>
        <end position="280"/>
    </location>
</feature>
<sequence length="635" mass="68663">MAGSAAPRPNGRELLVNAGVAFQQVWAAAPGLLLAYLVATAASAGAPVLVAWLTKNILDGVVAGAAFGDLVSGAVTLAAAGAAVAVVPPVSRYLTGQIERRSSLYSTEWLYRAVGRFIGLGRFEDPESLDRLRLADNSTRAPAMVVNSGLQAVGGALTVTGFIATLVVVSPVMTAIVLASSIPILVAELGLSHRRGAMEWQLGPAERREFFYSSLLTEVNAAKEVRLYGLSDFLRGRMLTERHVSDSARRTMDLRETWTQGGLSLLGAAVVGGGLIWAIRAATQGELSVGDVSLFVGGVMGVQGAVGGLISGFAEAHNQVLMFDHYRRIVESEPDLPVQARPRPAPAMRHGIELRDVWFRYSDNHSWALRGISLHIPHGRAVGLVGRNGAGKSTLVKLLCRFYDPTQGAIYWDGIDLRELDPDTLRRRISGVFQDYMEYDLTAAENIGIGDLDGLDDRNRIVAAARRAGIHDKLVTLPHGYGTLLSRLFMSESDKVDAETGVVVSGGQWQRLALARALFRHQPDLMILDEPTSGLDAEAEARIHEQIRLHRAGRTSLLISHRMSGIRDADHIVVLDEGALAEEGNHDDLMARGRIYAGLFRMQAAGYTDDDADAVTEQNQVIQSETVPIRAIRRR</sequence>
<dbReference type="SMART" id="SM00382">
    <property type="entry name" value="AAA"/>
    <property type="match status" value="1"/>
</dbReference>
<dbReference type="InterPro" id="IPR003593">
    <property type="entry name" value="AAA+_ATPase"/>
</dbReference>
<protein>
    <submittedName>
        <fullName evidence="10">ABC transporter ATP-binding protein</fullName>
    </submittedName>
</protein>
<feature type="transmembrane region" description="Helical" evidence="7">
    <location>
        <begin position="162"/>
        <end position="186"/>
    </location>
</feature>
<reference evidence="10 11" key="1">
    <citation type="submission" date="2020-04" db="EMBL/GenBank/DDBJ databases">
        <authorList>
            <person name="Klaysubun C."/>
            <person name="Duangmal K."/>
            <person name="Lipun K."/>
        </authorList>
    </citation>
    <scope>NUCLEOTIDE SEQUENCE [LARGE SCALE GENOMIC DNA]</scope>
    <source>
        <strain evidence="10 11">DSM 45300</strain>
    </source>
</reference>
<gene>
    <name evidence="10" type="ORF">HF519_28680</name>
</gene>
<dbReference type="PROSITE" id="PS50929">
    <property type="entry name" value="ABC_TM1F"/>
    <property type="match status" value="1"/>
</dbReference>
<evidence type="ECO:0000313" key="10">
    <source>
        <dbReference type="EMBL" id="NMH95450.1"/>
    </source>
</evidence>
<keyword evidence="4 10" id="KW-0067">ATP-binding</keyword>
<dbReference type="SUPFAM" id="SSF52540">
    <property type="entry name" value="P-loop containing nucleoside triphosphate hydrolases"/>
    <property type="match status" value="1"/>
</dbReference>
<keyword evidence="2 7" id="KW-0812">Transmembrane</keyword>
<evidence type="ECO:0000256" key="1">
    <source>
        <dbReference type="ARBA" id="ARBA00004651"/>
    </source>
</evidence>
<feature type="transmembrane region" description="Helical" evidence="7">
    <location>
        <begin position="61"/>
        <end position="87"/>
    </location>
</feature>
<evidence type="ECO:0000259" key="9">
    <source>
        <dbReference type="PROSITE" id="PS50929"/>
    </source>
</evidence>
<keyword evidence="3" id="KW-0547">Nucleotide-binding</keyword>
<evidence type="ECO:0000256" key="4">
    <source>
        <dbReference type="ARBA" id="ARBA00022840"/>
    </source>
</evidence>
<dbReference type="GO" id="GO:0016887">
    <property type="term" value="F:ATP hydrolysis activity"/>
    <property type="evidence" value="ECO:0007669"/>
    <property type="project" value="InterPro"/>
</dbReference>
<dbReference type="InterPro" id="IPR017871">
    <property type="entry name" value="ABC_transporter-like_CS"/>
</dbReference>
<dbReference type="Proteomes" id="UP000586918">
    <property type="component" value="Unassembled WGS sequence"/>
</dbReference>
<evidence type="ECO:0000256" key="2">
    <source>
        <dbReference type="ARBA" id="ARBA00022692"/>
    </source>
</evidence>
<dbReference type="InterPro" id="IPR003439">
    <property type="entry name" value="ABC_transporter-like_ATP-bd"/>
</dbReference>
<feature type="domain" description="ABC transporter" evidence="8">
    <location>
        <begin position="352"/>
        <end position="602"/>
    </location>
</feature>
<comment type="caution">
    <text evidence="10">The sequence shown here is derived from an EMBL/GenBank/DDBJ whole genome shotgun (WGS) entry which is preliminary data.</text>
</comment>
<evidence type="ECO:0000256" key="7">
    <source>
        <dbReference type="SAM" id="Phobius"/>
    </source>
</evidence>
<feature type="domain" description="ABC transmembrane type-1" evidence="9">
    <location>
        <begin position="34"/>
        <end position="318"/>
    </location>
</feature>
<keyword evidence="5 7" id="KW-1133">Transmembrane helix</keyword>
<comment type="subcellular location">
    <subcellularLocation>
        <location evidence="1">Cell membrane</location>
        <topology evidence="1">Multi-pass membrane protein</topology>
    </subcellularLocation>
</comment>
<proteinExistence type="predicted"/>
<accession>A0A848DRE0</accession>
<keyword evidence="11" id="KW-1185">Reference proteome</keyword>
<dbReference type="EMBL" id="JAAXKZ010000191">
    <property type="protein sequence ID" value="NMH95450.1"/>
    <property type="molecule type" value="Genomic_DNA"/>
</dbReference>
<dbReference type="PANTHER" id="PTHR43394:SF1">
    <property type="entry name" value="ATP-BINDING CASSETTE SUB-FAMILY B MEMBER 10, MITOCHONDRIAL"/>
    <property type="match status" value="1"/>
</dbReference>
<evidence type="ECO:0000256" key="6">
    <source>
        <dbReference type="ARBA" id="ARBA00023136"/>
    </source>
</evidence>
<organism evidence="10 11">
    <name type="scientific">Pseudonocardia bannensis</name>
    <dbReference type="NCBI Taxonomy" id="630973"/>
    <lineage>
        <taxon>Bacteria</taxon>
        <taxon>Bacillati</taxon>
        <taxon>Actinomycetota</taxon>
        <taxon>Actinomycetes</taxon>
        <taxon>Pseudonocardiales</taxon>
        <taxon>Pseudonocardiaceae</taxon>
        <taxon>Pseudonocardia</taxon>
    </lineage>
</organism>
<dbReference type="InterPro" id="IPR011527">
    <property type="entry name" value="ABC1_TM_dom"/>
</dbReference>
<dbReference type="RefSeq" id="WP_169416106.1">
    <property type="nucleotide sequence ID" value="NZ_JAAXKZ010000191.1"/>
</dbReference>
<evidence type="ECO:0000256" key="5">
    <source>
        <dbReference type="ARBA" id="ARBA00022989"/>
    </source>
</evidence>
<dbReference type="Gene3D" id="1.20.1560.10">
    <property type="entry name" value="ABC transporter type 1, transmembrane domain"/>
    <property type="match status" value="1"/>
</dbReference>
<dbReference type="GO" id="GO:0005524">
    <property type="term" value="F:ATP binding"/>
    <property type="evidence" value="ECO:0007669"/>
    <property type="project" value="UniProtKB-KW"/>
</dbReference>
<evidence type="ECO:0000256" key="3">
    <source>
        <dbReference type="ARBA" id="ARBA00022741"/>
    </source>
</evidence>
<dbReference type="PROSITE" id="PS00211">
    <property type="entry name" value="ABC_TRANSPORTER_1"/>
    <property type="match status" value="1"/>
</dbReference>
<feature type="transmembrane region" description="Helical" evidence="7">
    <location>
        <begin position="292"/>
        <end position="314"/>
    </location>
</feature>
<name>A0A848DRE0_9PSEU</name>
<feature type="transmembrane region" description="Helical" evidence="7">
    <location>
        <begin position="33"/>
        <end position="54"/>
    </location>
</feature>
<dbReference type="InterPro" id="IPR027417">
    <property type="entry name" value="P-loop_NTPase"/>
</dbReference>
<dbReference type="AlphaFoldDB" id="A0A848DRE0"/>
<dbReference type="Pfam" id="PF00005">
    <property type="entry name" value="ABC_tran"/>
    <property type="match status" value="1"/>
</dbReference>
<dbReference type="GO" id="GO:0005886">
    <property type="term" value="C:plasma membrane"/>
    <property type="evidence" value="ECO:0007669"/>
    <property type="project" value="UniProtKB-SubCell"/>
</dbReference>
<dbReference type="Gene3D" id="3.40.50.300">
    <property type="entry name" value="P-loop containing nucleotide triphosphate hydrolases"/>
    <property type="match status" value="1"/>
</dbReference>
<dbReference type="GO" id="GO:0015421">
    <property type="term" value="F:ABC-type oligopeptide transporter activity"/>
    <property type="evidence" value="ECO:0007669"/>
    <property type="project" value="TreeGrafter"/>
</dbReference>